<proteinExistence type="predicted"/>
<dbReference type="OrthoDB" id="5868383at2759"/>
<evidence type="ECO:0000313" key="4">
    <source>
        <dbReference type="Proteomes" id="UP000230233"/>
    </source>
</evidence>
<organism evidence="3 4">
    <name type="scientific">Caenorhabditis nigoni</name>
    <dbReference type="NCBI Taxonomy" id="1611254"/>
    <lineage>
        <taxon>Eukaryota</taxon>
        <taxon>Metazoa</taxon>
        <taxon>Ecdysozoa</taxon>
        <taxon>Nematoda</taxon>
        <taxon>Chromadorea</taxon>
        <taxon>Rhabditida</taxon>
        <taxon>Rhabditina</taxon>
        <taxon>Rhabditomorpha</taxon>
        <taxon>Rhabditoidea</taxon>
        <taxon>Rhabditidae</taxon>
        <taxon>Peloderinae</taxon>
        <taxon>Caenorhabditis</taxon>
    </lineage>
</organism>
<feature type="domain" description="NTF2-like" evidence="2">
    <location>
        <begin position="45"/>
        <end position="153"/>
    </location>
</feature>
<keyword evidence="4" id="KW-1185">Reference proteome</keyword>
<evidence type="ECO:0000256" key="1">
    <source>
        <dbReference type="SAM" id="SignalP"/>
    </source>
</evidence>
<dbReference type="PANTHER" id="PTHR33940">
    <property type="entry name" value="PROTEIN CBG13625"/>
    <property type="match status" value="1"/>
</dbReference>
<feature type="chain" id="PRO_5013815047" description="NTF2-like domain-containing protein" evidence="1">
    <location>
        <begin position="18"/>
        <end position="530"/>
    </location>
</feature>
<name>A0A2G5VN54_9PELO</name>
<feature type="domain" description="NTF2-like" evidence="2">
    <location>
        <begin position="298"/>
        <end position="405"/>
    </location>
</feature>
<dbReference type="AlphaFoldDB" id="A0A2G5VN54"/>
<protein>
    <recommendedName>
        <fullName evidence="2">NTF2-like domain-containing protein</fullName>
    </recommendedName>
</protein>
<dbReference type="InterPro" id="IPR058721">
    <property type="entry name" value="NTF2_3"/>
</dbReference>
<sequence length="530" mass="58164">MSPSTLILCLLVGTSWAYIPDDSDFRGDVFAGRQRAFAGSSDTAEQVVQKFLARMTRSLESKDVAVISGLFQPGFVFKGCKGTYDKSQIIGLLSRLPSRTQFTLTLKSALDTGSSIKYTVVASGFGPASIEANFVLNKNDQQLESGEIPACQKSRFYRSVQDPTEDMVKRFLARVTRSIESKDTSIILGLFQPGFVFKGCKGTYNKQQVVGMLSKIPAGTKFSFALKSAVSLGNSIKYVVAVSGISATPIEAVFMLNKVDQQLEYGNILDCPKRFLRSAQPEDSNASLESALNNPDAEMVKRFLARITRSIESKDTSVLLGLFQPGFVFKGCKGTYNKQQVVGMLSKIPAGAKFSFDLKYAIPIDNSINYVVAVSGISAKPIEAVFMLNKVDQQLESGHILDCPKRFLRSAQPEDSNAVIQRFLTSMKPILASHDVAQIDKLFDDAFLFKGCHGTYTKAQAVAKIASLPAGASFDFSLINSKWNNLGQIEYTVYVSVPRMDRIQAQFVYCPQRNVLKSGSVPGCPARRFY</sequence>
<dbReference type="PANTHER" id="PTHR33940:SF1">
    <property type="entry name" value="APOLIPOPHORIN-RELATED"/>
    <property type="match status" value="1"/>
</dbReference>
<dbReference type="Pfam" id="PF26530">
    <property type="entry name" value="NTF2_3"/>
    <property type="match status" value="4"/>
</dbReference>
<evidence type="ECO:0000313" key="3">
    <source>
        <dbReference type="EMBL" id="PIC53255.1"/>
    </source>
</evidence>
<dbReference type="STRING" id="1611254.A0A2G5VN54"/>
<dbReference type="EMBL" id="PDUG01000001">
    <property type="protein sequence ID" value="PIC53255.1"/>
    <property type="molecule type" value="Genomic_DNA"/>
</dbReference>
<keyword evidence="1" id="KW-0732">Signal</keyword>
<feature type="domain" description="NTF2-like" evidence="2">
    <location>
        <begin position="418"/>
        <end position="525"/>
    </location>
</feature>
<reference evidence="4" key="1">
    <citation type="submission" date="2017-10" db="EMBL/GenBank/DDBJ databases">
        <title>Rapid genome shrinkage in a self-fertile nematode reveals novel sperm competition proteins.</title>
        <authorList>
            <person name="Yin D."/>
            <person name="Schwarz E.M."/>
            <person name="Thomas C.G."/>
            <person name="Felde R.L."/>
            <person name="Korf I.F."/>
            <person name="Cutter A.D."/>
            <person name="Schartner C.M."/>
            <person name="Ralston E.J."/>
            <person name="Meyer B.J."/>
            <person name="Haag E.S."/>
        </authorList>
    </citation>
    <scope>NUCLEOTIDE SEQUENCE [LARGE SCALE GENOMIC DNA]</scope>
    <source>
        <strain evidence="4">JU1422</strain>
    </source>
</reference>
<feature type="signal peptide" evidence="1">
    <location>
        <begin position="1"/>
        <end position="17"/>
    </location>
</feature>
<evidence type="ECO:0000259" key="2">
    <source>
        <dbReference type="Pfam" id="PF26530"/>
    </source>
</evidence>
<accession>A0A2G5VN54</accession>
<comment type="caution">
    <text evidence="3">The sequence shown here is derived from an EMBL/GenBank/DDBJ whole genome shotgun (WGS) entry which is preliminary data.</text>
</comment>
<gene>
    <name evidence="3" type="primary">Cnig_chr_I.g3036</name>
    <name evidence="3" type="ORF">B9Z55_003036</name>
</gene>
<dbReference type="Proteomes" id="UP000230233">
    <property type="component" value="Chromosome I"/>
</dbReference>
<feature type="domain" description="NTF2-like" evidence="2">
    <location>
        <begin position="166"/>
        <end position="273"/>
    </location>
</feature>